<organism evidence="5 6">
    <name type="scientific">Actinidia rufa</name>
    <dbReference type="NCBI Taxonomy" id="165716"/>
    <lineage>
        <taxon>Eukaryota</taxon>
        <taxon>Viridiplantae</taxon>
        <taxon>Streptophyta</taxon>
        <taxon>Embryophyta</taxon>
        <taxon>Tracheophyta</taxon>
        <taxon>Spermatophyta</taxon>
        <taxon>Magnoliopsida</taxon>
        <taxon>eudicotyledons</taxon>
        <taxon>Gunneridae</taxon>
        <taxon>Pentapetalae</taxon>
        <taxon>asterids</taxon>
        <taxon>Ericales</taxon>
        <taxon>Actinidiaceae</taxon>
        <taxon>Actinidia</taxon>
    </lineage>
</organism>
<dbReference type="InterPro" id="IPR024679">
    <property type="entry name" value="Ipi1_N"/>
</dbReference>
<name>A0A7J0EKV8_9ERIC</name>
<dbReference type="InterPro" id="IPR016024">
    <property type="entry name" value="ARM-type_fold"/>
</dbReference>
<dbReference type="FunFam" id="1.25.10.10:FF:000348">
    <property type="entry name" value="uncharacterized protein LOC106763108 isoform X2"/>
    <property type="match status" value="1"/>
</dbReference>
<sequence>MVKPKVVSKKQQKRGVDFKKIKRKGLAVSKKGLTLKELLQQTSHHNPKVRKDALIGVRDILLKYPTELRSHKLAIIEKLRERISDDDKVVRETLYQLLKSVVFPVCKEDTQGPFISLMMAYIFNAMTHLAIDVRLMAFNFFDLVLQHYPSCFSLYAEKSIDHVVRFFAYWIENSQQELQVSMPPNEGPDATIQGPTITPSLLKKLFDLFPLNPKRHLSGKDDDKYFVLNVIITEIFLCSSDCLYPPAALLEKFLEFIASALAKNAFTNIFRSCNLESSLKWACLSAIEEMLVPSVLSLLLRLGQCAASNPSFAQEYDNMQYSFAEFYCICMGERNISYGPFVRLDTDAQELSVCCLYYLSAVDSHLLKSLAWSCLSGSPKGRGKPCCLLIFSSLLSNVSFGKRKSWGILIECYMKNSGILFKDRAFSVYYYPELGKLLQNAERQALAQWYGCSIASWHHGFETWKKPLCSDDGLEPFIIFRMIEVLHSAYKVGHIQIADHISFFITLLSYFKVFPEKSCPMLENDEISNHGTFMSVTSAVCSCLLQMGDDYLVFQILEKVVLDQLVS</sequence>
<gene>
    <name evidence="5" type="ORF">Acr_05g0007330</name>
</gene>
<dbReference type="SUPFAM" id="SSF48371">
    <property type="entry name" value="ARM repeat"/>
    <property type="match status" value="1"/>
</dbReference>
<evidence type="ECO:0000313" key="5">
    <source>
        <dbReference type="EMBL" id="GFY87094.1"/>
    </source>
</evidence>
<dbReference type="OrthoDB" id="361362at2759"/>
<keyword evidence="6" id="KW-1185">Reference proteome</keyword>
<reference evidence="5 6" key="1">
    <citation type="submission" date="2019-07" db="EMBL/GenBank/DDBJ databases">
        <title>De Novo Assembly of kiwifruit Actinidia rufa.</title>
        <authorList>
            <person name="Sugita-Konishi S."/>
            <person name="Sato K."/>
            <person name="Mori E."/>
            <person name="Abe Y."/>
            <person name="Kisaki G."/>
            <person name="Hamano K."/>
            <person name="Suezawa K."/>
            <person name="Otani M."/>
            <person name="Fukuda T."/>
            <person name="Manabe T."/>
            <person name="Gomi K."/>
            <person name="Tabuchi M."/>
            <person name="Akimitsu K."/>
            <person name="Kataoka I."/>
        </authorList>
    </citation>
    <scope>NUCLEOTIDE SEQUENCE [LARGE SCALE GENOMIC DNA]</scope>
    <source>
        <strain evidence="6">cv. Fuchu</strain>
    </source>
</reference>
<keyword evidence="3" id="KW-0539">Nucleus</keyword>
<comment type="similarity">
    <text evidence="2">Belongs to the IPI1/TEX10 family.</text>
</comment>
<dbReference type="Pfam" id="PF12333">
    <property type="entry name" value="Ipi1_N"/>
    <property type="match status" value="1"/>
</dbReference>
<dbReference type="GO" id="GO:0005634">
    <property type="term" value="C:nucleus"/>
    <property type="evidence" value="ECO:0007669"/>
    <property type="project" value="UniProtKB-SubCell"/>
</dbReference>
<protein>
    <submittedName>
        <fullName evidence="5">ARM repeat superfamily protein</fullName>
    </submittedName>
</protein>
<dbReference type="Proteomes" id="UP000585474">
    <property type="component" value="Unassembled WGS sequence"/>
</dbReference>
<comment type="subcellular location">
    <subcellularLocation>
        <location evidence="1">Nucleus</location>
    </subcellularLocation>
</comment>
<evidence type="ECO:0000256" key="2">
    <source>
        <dbReference type="ARBA" id="ARBA00006427"/>
    </source>
</evidence>
<dbReference type="Gene3D" id="1.25.10.10">
    <property type="entry name" value="Leucine-rich Repeat Variant"/>
    <property type="match status" value="1"/>
</dbReference>
<dbReference type="InterPro" id="IPR011989">
    <property type="entry name" value="ARM-like"/>
</dbReference>
<dbReference type="AlphaFoldDB" id="A0A7J0EKV8"/>
<comment type="caution">
    <text evidence="5">The sequence shown here is derived from an EMBL/GenBank/DDBJ whole genome shotgun (WGS) entry which is preliminary data.</text>
</comment>
<accession>A0A7J0EKV8</accession>
<proteinExistence type="inferred from homology"/>
<evidence type="ECO:0000256" key="3">
    <source>
        <dbReference type="ARBA" id="ARBA00023242"/>
    </source>
</evidence>
<dbReference type="PANTHER" id="PTHR16056">
    <property type="entry name" value="REGULATOR OF MICROTUBULE DYNAMICS PROTEIN"/>
    <property type="match status" value="1"/>
</dbReference>
<evidence type="ECO:0000313" key="6">
    <source>
        <dbReference type="Proteomes" id="UP000585474"/>
    </source>
</evidence>
<evidence type="ECO:0000259" key="4">
    <source>
        <dbReference type="Pfam" id="PF12333"/>
    </source>
</evidence>
<evidence type="ECO:0000256" key="1">
    <source>
        <dbReference type="ARBA" id="ARBA00004123"/>
    </source>
</evidence>
<dbReference type="PANTHER" id="PTHR16056:SF2">
    <property type="entry name" value="TESTIS-EXPRESSED PROTEIN 10"/>
    <property type="match status" value="1"/>
</dbReference>
<feature type="domain" description="Pre-rRNA-processing protein Ipi1 N-terminal" evidence="4">
    <location>
        <begin position="113"/>
        <end position="151"/>
    </location>
</feature>
<dbReference type="EMBL" id="BJWL01000005">
    <property type="protein sequence ID" value="GFY87094.1"/>
    <property type="molecule type" value="Genomic_DNA"/>
</dbReference>